<comment type="cofactor">
    <cofactor evidence="7">
        <name>Zn(2+)</name>
        <dbReference type="ChEBI" id="CHEBI:29105"/>
    </cofactor>
    <text evidence="7">Binds 1 zinc ion.</text>
</comment>
<organism evidence="8 9">
    <name type="scientific">Candidatus Woykebacteria bacterium RIFCSPHIGHO2_12_FULL_45_10</name>
    <dbReference type="NCBI Taxonomy" id="1802603"/>
    <lineage>
        <taxon>Bacteria</taxon>
        <taxon>Candidatus Woykeibacteriota</taxon>
    </lineage>
</organism>
<keyword evidence="3 7" id="KW-0479">Metal-binding</keyword>
<dbReference type="EMBL" id="MHCZ01000012">
    <property type="protein sequence ID" value="OGY30192.1"/>
    <property type="molecule type" value="Genomic_DNA"/>
</dbReference>
<evidence type="ECO:0000256" key="7">
    <source>
        <dbReference type="HAMAP-Rule" id="MF_00009"/>
    </source>
</evidence>
<dbReference type="AlphaFoldDB" id="A0A1G1WR19"/>
<evidence type="ECO:0000256" key="5">
    <source>
        <dbReference type="ARBA" id="ARBA00022801"/>
    </source>
</evidence>
<dbReference type="InterPro" id="IPR002036">
    <property type="entry name" value="YbeY"/>
</dbReference>
<dbReference type="PANTHER" id="PTHR46986">
    <property type="entry name" value="ENDORIBONUCLEASE YBEY, CHLOROPLASTIC"/>
    <property type="match status" value="1"/>
</dbReference>
<evidence type="ECO:0000313" key="9">
    <source>
        <dbReference type="Proteomes" id="UP000178068"/>
    </source>
</evidence>
<comment type="function">
    <text evidence="7">Single strand-specific metallo-endoribonuclease involved in late-stage 70S ribosome quality control and in maturation of the 3' terminus of the 16S rRNA.</text>
</comment>
<evidence type="ECO:0000256" key="6">
    <source>
        <dbReference type="ARBA" id="ARBA00022833"/>
    </source>
</evidence>
<comment type="caution">
    <text evidence="8">The sequence shown here is derived from an EMBL/GenBank/DDBJ whole genome shotgun (WGS) entry which is preliminary data.</text>
</comment>
<gene>
    <name evidence="7" type="primary">ybeY</name>
    <name evidence="8" type="ORF">A3F35_00045</name>
</gene>
<keyword evidence="5 7" id="KW-0378">Hydrolase</keyword>
<dbReference type="GO" id="GO:0008270">
    <property type="term" value="F:zinc ion binding"/>
    <property type="evidence" value="ECO:0007669"/>
    <property type="project" value="UniProtKB-UniRule"/>
</dbReference>
<keyword evidence="7" id="KW-0963">Cytoplasm</keyword>
<name>A0A1G1WR19_9BACT</name>
<evidence type="ECO:0000256" key="1">
    <source>
        <dbReference type="ARBA" id="ARBA00010875"/>
    </source>
</evidence>
<keyword evidence="7" id="KW-0698">rRNA processing</keyword>
<dbReference type="InterPro" id="IPR020549">
    <property type="entry name" value="YbeY_CS"/>
</dbReference>
<dbReference type="GO" id="GO:0006364">
    <property type="term" value="P:rRNA processing"/>
    <property type="evidence" value="ECO:0007669"/>
    <property type="project" value="UniProtKB-UniRule"/>
</dbReference>
<dbReference type="GO" id="GO:0004222">
    <property type="term" value="F:metalloendopeptidase activity"/>
    <property type="evidence" value="ECO:0007669"/>
    <property type="project" value="InterPro"/>
</dbReference>
<accession>A0A1G1WR19</accession>
<proteinExistence type="inferred from homology"/>
<dbReference type="GO" id="GO:0005737">
    <property type="term" value="C:cytoplasm"/>
    <property type="evidence" value="ECO:0007669"/>
    <property type="project" value="UniProtKB-SubCell"/>
</dbReference>
<dbReference type="HAMAP" id="MF_00009">
    <property type="entry name" value="Endoribonucl_YbeY"/>
    <property type="match status" value="1"/>
</dbReference>
<feature type="binding site" evidence="7">
    <location>
        <position position="98"/>
    </location>
    <ligand>
        <name>Zn(2+)</name>
        <dbReference type="ChEBI" id="CHEBI:29105"/>
        <note>catalytic</note>
    </ligand>
</feature>
<sequence>MANGEVRGEATLTISIIGDRKMRALNKEYRGIDSPTDVLAFPYAFGEGKVKFVDSDDPNVLNLGDIVISYPQLLARAAKEDTLVDEMAAFLVIHGVLHLLGYDHEKDNDAAKMEPLEDKILSNLYPALEVIK</sequence>
<dbReference type="Proteomes" id="UP000178068">
    <property type="component" value="Unassembled WGS sequence"/>
</dbReference>
<protein>
    <recommendedName>
        <fullName evidence="7">Endoribonuclease YbeY</fullName>
        <ecNumber evidence="7">3.1.-.-</ecNumber>
    </recommendedName>
</protein>
<dbReference type="GO" id="GO:0004521">
    <property type="term" value="F:RNA endonuclease activity"/>
    <property type="evidence" value="ECO:0007669"/>
    <property type="project" value="UniProtKB-UniRule"/>
</dbReference>
<dbReference type="PROSITE" id="PS01306">
    <property type="entry name" value="UPF0054"/>
    <property type="match status" value="1"/>
</dbReference>
<dbReference type="EC" id="3.1.-.-" evidence="7"/>
<evidence type="ECO:0000256" key="3">
    <source>
        <dbReference type="ARBA" id="ARBA00022723"/>
    </source>
</evidence>
<dbReference type="InterPro" id="IPR023091">
    <property type="entry name" value="MetalPrtase_cat_dom_sf_prd"/>
</dbReference>
<evidence type="ECO:0000256" key="4">
    <source>
        <dbReference type="ARBA" id="ARBA00022759"/>
    </source>
</evidence>
<dbReference type="PANTHER" id="PTHR46986:SF1">
    <property type="entry name" value="ENDORIBONUCLEASE YBEY, CHLOROPLASTIC"/>
    <property type="match status" value="1"/>
</dbReference>
<dbReference type="NCBIfam" id="TIGR00043">
    <property type="entry name" value="rRNA maturation RNase YbeY"/>
    <property type="match status" value="1"/>
</dbReference>
<dbReference type="Pfam" id="PF02130">
    <property type="entry name" value="YbeY"/>
    <property type="match status" value="1"/>
</dbReference>
<dbReference type="Gene3D" id="3.40.390.30">
    <property type="entry name" value="Metalloproteases ('zincins'), catalytic domain"/>
    <property type="match status" value="1"/>
</dbReference>
<evidence type="ECO:0000313" key="8">
    <source>
        <dbReference type="EMBL" id="OGY30192.1"/>
    </source>
</evidence>
<keyword evidence="6 7" id="KW-0862">Zinc</keyword>
<keyword evidence="7" id="KW-0690">Ribosome biogenesis</keyword>
<feature type="binding site" evidence="7">
    <location>
        <position position="104"/>
    </location>
    <ligand>
        <name>Zn(2+)</name>
        <dbReference type="ChEBI" id="CHEBI:29105"/>
        <note>catalytic</note>
    </ligand>
</feature>
<comment type="subcellular location">
    <subcellularLocation>
        <location evidence="7">Cytoplasm</location>
    </subcellularLocation>
</comment>
<keyword evidence="4 7" id="KW-0255">Endonuclease</keyword>
<keyword evidence="2 7" id="KW-0540">Nuclease</keyword>
<evidence type="ECO:0000256" key="2">
    <source>
        <dbReference type="ARBA" id="ARBA00022722"/>
    </source>
</evidence>
<dbReference type="SUPFAM" id="SSF55486">
    <property type="entry name" value="Metalloproteases ('zincins'), catalytic domain"/>
    <property type="match status" value="1"/>
</dbReference>
<reference evidence="8 9" key="1">
    <citation type="journal article" date="2016" name="Nat. Commun.">
        <title>Thousands of microbial genomes shed light on interconnected biogeochemical processes in an aquifer system.</title>
        <authorList>
            <person name="Anantharaman K."/>
            <person name="Brown C.T."/>
            <person name="Hug L.A."/>
            <person name="Sharon I."/>
            <person name="Castelle C.J."/>
            <person name="Probst A.J."/>
            <person name="Thomas B.C."/>
            <person name="Singh A."/>
            <person name="Wilkins M.J."/>
            <person name="Karaoz U."/>
            <person name="Brodie E.L."/>
            <person name="Williams K.H."/>
            <person name="Hubbard S.S."/>
            <person name="Banfield J.F."/>
        </authorList>
    </citation>
    <scope>NUCLEOTIDE SEQUENCE [LARGE SCALE GENOMIC DNA]</scope>
</reference>
<dbReference type="STRING" id="1802603.A3F35_00045"/>
<comment type="similarity">
    <text evidence="1 7">Belongs to the endoribonuclease YbeY family.</text>
</comment>
<feature type="binding site" evidence="7">
    <location>
        <position position="94"/>
    </location>
    <ligand>
        <name>Zn(2+)</name>
        <dbReference type="ChEBI" id="CHEBI:29105"/>
        <note>catalytic</note>
    </ligand>
</feature>